<keyword evidence="5 7" id="KW-0472">Membrane</keyword>
<comment type="subcellular location">
    <subcellularLocation>
        <location evidence="1">Membrane</location>
        <topology evidence="1">Single-pass membrane protein</topology>
    </subcellularLocation>
</comment>
<comment type="caution">
    <text evidence="8">The sequence shown here is derived from an EMBL/GenBank/DDBJ whole genome shotgun (WGS) entry which is preliminary data.</text>
</comment>
<evidence type="ECO:0000256" key="3">
    <source>
        <dbReference type="ARBA" id="ARBA00022692"/>
    </source>
</evidence>
<evidence type="ECO:0000256" key="4">
    <source>
        <dbReference type="ARBA" id="ARBA00022989"/>
    </source>
</evidence>
<evidence type="ECO:0000256" key="5">
    <source>
        <dbReference type="ARBA" id="ARBA00023136"/>
    </source>
</evidence>
<comment type="similarity">
    <text evidence="2">Belongs to the UPF0389 family.</text>
</comment>
<evidence type="ECO:0000256" key="2">
    <source>
        <dbReference type="ARBA" id="ARBA00007363"/>
    </source>
</evidence>
<proteinExistence type="inferred from homology"/>
<feature type="compositionally biased region" description="Basic and acidic residues" evidence="6">
    <location>
        <begin position="139"/>
        <end position="155"/>
    </location>
</feature>
<dbReference type="Pfam" id="PF06388">
    <property type="entry name" value="DUF1075"/>
    <property type="match status" value="1"/>
</dbReference>
<keyword evidence="9" id="KW-1185">Reference proteome</keyword>
<dbReference type="InterPro" id="IPR009432">
    <property type="entry name" value="DUF1075"/>
</dbReference>
<keyword evidence="3 7" id="KW-0812">Transmembrane</keyword>
<dbReference type="PANTHER" id="PTHR13674">
    <property type="entry name" value="GROWTH AND TRANSFORMATION-DEPENDENT PROTEIN"/>
    <property type="match status" value="1"/>
</dbReference>
<dbReference type="GO" id="GO:0016020">
    <property type="term" value="C:membrane"/>
    <property type="evidence" value="ECO:0007669"/>
    <property type="project" value="UniProtKB-SubCell"/>
</dbReference>
<feature type="region of interest" description="Disordered" evidence="6">
    <location>
        <begin position="139"/>
        <end position="160"/>
    </location>
</feature>
<dbReference type="Proteomes" id="UP001591681">
    <property type="component" value="Unassembled WGS sequence"/>
</dbReference>
<evidence type="ECO:0008006" key="10">
    <source>
        <dbReference type="Google" id="ProtNLM"/>
    </source>
</evidence>
<evidence type="ECO:0000256" key="6">
    <source>
        <dbReference type="SAM" id="MobiDB-lite"/>
    </source>
</evidence>
<gene>
    <name evidence="8" type="ORF">ACEWY4_018453</name>
</gene>
<evidence type="ECO:0000256" key="1">
    <source>
        <dbReference type="ARBA" id="ARBA00004167"/>
    </source>
</evidence>
<evidence type="ECO:0000313" key="9">
    <source>
        <dbReference type="Proteomes" id="UP001591681"/>
    </source>
</evidence>
<feature type="transmembrane region" description="Helical" evidence="7">
    <location>
        <begin position="104"/>
        <end position="123"/>
    </location>
</feature>
<name>A0ABD1JD91_9TELE</name>
<keyword evidence="4 7" id="KW-1133">Transmembrane helix</keyword>
<dbReference type="PANTHER" id="PTHR13674:SF2">
    <property type="entry name" value="PROTEIN FAM162A"/>
    <property type="match status" value="1"/>
</dbReference>
<organism evidence="8 9">
    <name type="scientific">Coilia grayii</name>
    <name type="common">Gray's grenadier anchovy</name>
    <dbReference type="NCBI Taxonomy" id="363190"/>
    <lineage>
        <taxon>Eukaryota</taxon>
        <taxon>Metazoa</taxon>
        <taxon>Chordata</taxon>
        <taxon>Craniata</taxon>
        <taxon>Vertebrata</taxon>
        <taxon>Euteleostomi</taxon>
        <taxon>Actinopterygii</taxon>
        <taxon>Neopterygii</taxon>
        <taxon>Teleostei</taxon>
        <taxon>Clupei</taxon>
        <taxon>Clupeiformes</taxon>
        <taxon>Clupeoidei</taxon>
        <taxon>Engraulidae</taxon>
        <taxon>Coilinae</taxon>
        <taxon>Coilia</taxon>
    </lineage>
</organism>
<reference evidence="8 9" key="1">
    <citation type="submission" date="2024-09" db="EMBL/GenBank/DDBJ databases">
        <title>A chromosome-level genome assembly of Gray's grenadier anchovy, Coilia grayii.</title>
        <authorList>
            <person name="Fu Z."/>
        </authorList>
    </citation>
    <scope>NUCLEOTIDE SEQUENCE [LARGE SCALE GENOMIC DNA]</scope>
    <source>
        <strain evidence="8">G4</strain>
        <tissue evidence="8">Muscle</tissue>
    </source>
</reference>
<protein>
    <recommendedName>
        <fullName evidence="10">Protein FAM162B</fullName>
    </recommendedName>
</protein>
<evidence type="ECO:0000256" key="7">
    <source>
        <dbReference type="SAM" id="Phobius"/>
    </source>
</evidence>
<evidence type="ECO:0000313" key="8">
    <source>
        <dbReference type="EMBL" id="KAL2085133.1"/>
    </source>
</evidence>
<accession>A0ABD1JD91</accession>
<dbReference type="AlphaFoldDB" id="A0ABD1JD91"/>
<sequence>MMFNSVVRSRPLRTLLAQWHRQTVDSTCKRNMCNKPQEGATEAKAATPAPSTSHLGFKVPGYRPSDFDKKMLLWSGRFKTREQIPEIVSFEMLDAARNRMRVKVAYGMMAATVVACIAMVILGKQGAKNHDSLTARNMEKKARWREEAQREREDAAAAAAANAALATEKAQ</sequence>
<dbReference type="EMBL" id="JBHFQA010000016">
    <property type="protein sequence ID" value="KAL2085133.1"/>
    <property type="molecule type" value="Genomic_DNA"/>
</dbReference>